<evidence type="ECO:0000313" key="4">
    <source>
        <dbReference type="EMBL" id="CAK8696801.1"/>
    </source>
</evidence>
<dbReference type="EMBL" id="CAWYQH010000163">
    <property type="protein sequence ID" value="CAK8696801.1"/>
    <property type="molecule type" value="Genomic_DNA"/>
</dbReference>
<reference evidence="4 5" key="1">
    <citation type="submission" date="2024-02" db="EMBL/GenBank/DDBJ databases">
        <authorList>
            <person name="Daric V."/>
            <person name="Darras S."/>
        </authorList>
    </citation>
    <scope>NUCLEOTIDE SEQUENCE [LARGE SCALE GENOMIC DNA]</scope>
</reference>
<keyword evidence="5" id="KW-1185">Reference proteome</keyword>
<dbReference type="Gene3D" id="3.30.160.20">
    <property type="match status" value="4"/>
</dbReference>
<dbReference type="Proteomes" id="UP001642483">
    <property type="component" value="Unassembled WGS sequence"/>
</dbReference>
<organism evidence="4 5">
    <name type="scientific">Clavelina lepadiformis</name>
    <name type="common">Light-bulb sea squirt</name>
    <name type="synonym">Ascidia lepadiformis</name>
    <dbReference type="NCBI Taxonomy" id="159417"/>
    <lineage>
        <taxon>Eukaryota</taxon>
        <taxon>Metazoa</taxon>
        <taxon>Chordata</taxon>
        <taxon>Tunicata</taxon>
        <taxon>Ascidiacea</taxon>
        <taxon>Aplousobranchia</taxon>
        <taxon>Clavelinidae</taxon>
        <taxon>Clavelina</taxon>
    </lineage>
</organism>
<dbReference type="PROSITE" id="PS50137">
    <property type="entry name" value="DS_RBD"/>
    <property type="match status" value="4"/>
</dbReference>
<feature type="domain" description="DRBM" evidence="3">
    <location>
        <begin position="10"/>
        <end position="77"/>
    </location>
</feature>
<dbReference type="PANTHER" id="PTHR46054:SF3">
    <property type="entry name" value="MATERNAL EFFECT PROTEIN STAUFEN"/>
    <property type="match status" value="1"/>
</dbReference>
<accession>A0ABP0GYJ2</accession>
<gene>
    <name evidence="4" type="ORF">CVLEPA_LOCUS30120</name>
</gene>
<evidence type="ECO:0000256" key="1">
    <source>
        <dbReference type="PROSITE-ProRule" id="PRU00266"/>
    </source>
</evidence>
<proteinExistence type="predicted"/>
<evidence type="ECO:0000313" key="5">
    <source>
        <dbReference type="Proteomes" id="UP001642483"/>
    </source>
</evidence>
<evidence type="ECO:0000256" key="2">
    <source>
        <dbReference type="SAM" id="MobiDB-lite"/>
    </source>
</evidence>
<dbReference type="SUPFAM" id="SSF54768">
    <property type="entry name" value="dsRNA-binding domain-like"/>
    <property type="match status" value="4"/>
</dbReference>
<dbReference type="SMART" id="SM00358">
    <property type="entry name" value="DSRM"/>
    <property type="match status" value="4"/>
</dbReference>
<protein>
    <recommendedName>
        <fullName evidence="3">DRBM domain-containing protein</fullName>
    </recommendedName>
</protein>
<dbReference type="InterPro" id="IPR014720">
    <property type="entry name" value="dsRBD_dom"/>
</dbReference>
<sequence>MFVSPASLKSPTWIINELTRHHKLKAEYKLEKEEGKLPSKIYTFSLTIDGDSWLATGDTAKQARQNVAQKAIDNTTLTFPPPKKKSSTNPRAMTPTVELNGLAMIRGLQVTYTLLWKMRNPNALPYNMQQQQLLGSKDDAKNVLHEQQNSENHSVNLVCDFSDGFCRKSKHHRYRQYYDMQYSVCVNVADKIFYGQGRNEQTARHDAAKNALNYLKSDAKDASNKVTTEDTPDNHDSQQQNTAEKSPICLLYEEALPRSLSVVFNTVEEAGPPHLRKFTVEVTVGHFENEQLDINKPNFKAQSPGLSKKSAKQGAASAVLEQMRDLPPIIKKTTSANRSKKQTILDNTVPNNVALHPVSRLMQMTHAMKISPPVYSVEEKKTGKHVTNFIVVCKLEEKTSFSQGISKKEAKRNAAEEMLQLMGYKVPVQSRPKSVPNLNAIPAKTSLKKTSKNQTNSDTGVSRHQVKFLDIV</sequence>
<feature type="region of interest" description="Disordered" evidence="2">
    <location>
        <begin position="220"/>
        <end position="244"/>
    </location>
</feature>
<dbReference type="PANTHER" id="PTHR46054">
    <property type="entry name" value="MATERNAL EFFECT PROTEIN STAUFEN"/>
    <property type="match status" value="1"/>
</dbReference>
<feature type="domain" description="DRBM" evidence="3">
    <location>
        <begin position="181"/>
        <end position="217"/>
    </location>
</feature>
<keyword evidence="1" id="KW-0694">RNA-binding</keyword>
<comment type="caution">
    <text evidence="4">The sequence shown here is derived from an EMBL/GenBank/DDBJ whole genome shotgun (WGS) entry which is preliminary data.</text>
</comment>
<evidence type="ECO:0000259" key="3">
    <source>
        <dbReference type="PROSITE" id="PS50137"/>
    </source>
</evidence>
<feature type="domain" description="DRBM" evidence="3">
    <location>
        <begin position="356"/>
        <end position="424"/>
    </location>
</feature>
<name>A0ABP0GYJ2_CLALP</name>
<dbReference type="Pfam" id="PF00035">
    <property type="entry name" value="dsrm"/>
    <property type="match status" value="4"/>
</dbReference>
<feature type="domain" description="DRBM" evidence="3">
    <location>
        <begin position="246"/>
        <end position="325"/>
    </location>
</feature>
<dbReference type="InterPro" id="IPR051740">
    <property type="entry name" value="DRBM-containing_protein"/>
</dbReference>